<organism evidence="2 3">
    <name type="scientific">Mycobacterium szulgai</name>
    <dbReference type="NCBI Taxonomy" id="1787"/>
    <lineage>
        <taxon>Bacteria</taxon>
        <taxon>Bacillati</taxon>
        <taxon>Actinomycetota</taxon>
        <taxon>Actinomycetes</taxon>
        <taxon>Mycobacteriales</taxon>
        <taxon>Mycobacteriaceae</taxon>
        <taxon>Mycobacterium</taxon>
    </lineage>
</organism>
<dbReference type="EMBL" id="LQPW01000156">
    <property type="protein sequence ID" value="ORW91510.1"/>
    <property type="molecule type" value="Genomic_DNA"/>
</dbReference>
<name>A0A1X2DTZ0_MYCSZ</name>
<reference evidence="2 3" key="1">
    <citation type="submission" date="2016-01" db="EMBL/GenBank/DDBJ databases">
        <title>The new phylogeny of the genus Mycobacterium.</title>
        <authorList>
            <person name="Tarcisio F."/>
            <person name="Conor M."/>
            <person name="Antonella G."/>
            <person name="Elisabetta G."/>
            <person name="Giulia F.S."/>
            <person name="Sara T."/>
            <person name="Anna F."/>
            <person name="Clotilde B."/>
            <person name="Roberto B."/>
            <person name="Veronica D.S."/>
            <person name="Fabio R."/>
            <person name="Monica P."/>
            <person name="Olivier J."/>
            <person name="Enrico T."/>
            <person name="Nicola S."/>
        </authorList>
    </citation>
    <scope>NUCLEOTIDE SEQUENCE [LARGE SCALE GENOMIC DNA]</scope>
    <source>
        <strain evidence="2 3">DSM 44166</strain>
    </source>
</reference>
<evidence type="ECO:0000313" key="2">
    <source>
        <dbReference type="EMBL" id="ORW91510.1"/>
    </source>
</evidence>
<sequence length="60" mass="6446">MAAGRSMIAPPQQQYAKSQKISEDPQMNNLPMFGGYSPAGIGELALSSDWETVLMLGDSE</sequence>
<gene>
    <name evidence="2" type="ORF">AWC27_10205</name>
</gene>
<accession>A0A1X2DTZ0</accession>
<comment type="caution">
    <text evidence="2">The sequence shown here is derived from an EMBL/GenBank/DDBJ whole genome shotgun (WGS) entry which is preliminary data.</text>
</comment>
<evidence type="ECO:0000256" key="1">
    <source>
        <dbReference type="SAM" id="MobiDB-lite"/>
    </source>
</evidence>
<evidence type="ECO:0000313" key="3">
    <source>
        <dbReference type="Proteomes" id="UP000193317"/>
    </source>
</evidence>
<proteinExistence type="predicted"/>
<keyword evidence="3" id="KW-1185">Reference proteome</keyword>
<feature type="region of interest" description="Disordered" evidence="1">
    <location>
        <begin position="1"/>
        <end position="29"/>
    </location>
</feature>
<dbReference type="AlphaFoldDB" id="A0A1X2DTZ0"/>
<protein>
    <submittedName>
        <fullName evidence="2">Uncharacterized protein</fullName>
    </submittedName>
</protein>
<feature type="compositionally biased region" description="Polar residues" evidence="1">
    <location>
        <begin position="11"/>
        <end position="29"/>
    </location>
</feature>
<dbReference type="Proteomes" id="UP000193317">
    <property type="component" value="Unassembled WGS sequence"/>
</dbReference>